<accession>A0ABP9HPM4</accession>
<dbReference type="Pfam" id="PF13826">
    <property type="entry name" value="Monooxy_af470-like"/>
    <property type="match status" value="1"/>
</dbReference>
<gene>
    <name evidence="1" type="ORF">GCM10023225_15480</name>
</gene>
<name>A0ABP9HPM4_9ACTN</name>
<organism evidence="1 2">
    <name type="scientific">Kineococcus glutinatus</name>
    <dbReference type="NCBI Taxonomy" id="1070872"/>
    <lineage>
        <taxon>Bacteria</taxon>
        <taxon>Bacillati</taxon>
        <taxon>Actinomycetota</taxon>
        <taxon>Actinomycetes</taxon>
        <taxon>Kineosporiales</taxon>
        <taxon>Kineosporiaceae</taxon>
        <taxon>Kineococcus</taxon>
    </lineage>
</organism>
<reference evidence="2" key="1">
    <citation type="journal article" date="2019" name="Int. J. Syst. Evol. Microbiol.">
        <title>The Global Catalogue of Microorganisms (GCM) 10K type strain sequencing project: providing services to taxonomists for standard genome sequencing and annotation.</title>
        <authorList>
            <consortium name="The Broad Institute Genomics Platform"/>
            <consortium name="The Broad Institute Genome Sequencing Center for Infectious Disease"/>
            <person name="Wu L."/>
            <person name="Ma J."/>
        </authorList>
    </citation>
    <scope>NUCLEOTIDE SEQUENCE [LARGE SCALE GENOMIC DNA]</scope>
    <source>
        <strain evidence="2">JCM 18126</strain>
    </source>
</reference>
<keyword evidence="2" id="KW-1185">Reference proteome</keyword>
<dbReference type="EMBL" id="BAABIL010000203">
    <property type="protein sequence ID" value="GAA4975254.1"/>
    <property type="molecule type" value="Genomic_DNA"/>
</dbReference>
<dbReference type="Proteomes" id="UP001501195">
    <property type="component" value="Unassembled WGS sequence"/>
</dbReference>
<comment type="caution">
    <text evidence="1">The sequence shown here is derived from an EMBL/GenBank/DDBJ whole genome shotgun (WGS) entry which is preliminary data.</text>
</comment>
<evidence type="ECO:0000313" key="1">
    <source>
        <dbReference type="EMBL" id="GAA4975254.1"/>
    </source>
</evidence>
<sequence length="159" mass="16939">MSPQPRRTTHDHDGDLVVFLIGMRINRPLRVRAWLPVLAAMPPMIAELSRHPELGMLGATSALGPGGPLVVQYWRDLASLHAYASAGGGRHRAAWTAFNRRARTAGDAVGIWHETYVVPAGHHESFYSAVPGFGLAAAVGSAPVGPGRERAAQRLGVPA</sequence>
<dbReference type="RefSeq" id="WP_345711872.1">
    <property type="nucleotide sequence ID" value="NZ_BAABIL010000203.1"/>
</dbReference>
<dbReference type="InterPro" id="IPR025444">
    <property type="entry name" value="Monooxy_af470"/>
</dbReference>
<protein>
    <submittedName>
        <fullName evidence="1">DUF4188 domain-containing protein</fullName>
    </submittedName>
</protein>
<evidence type="ECO:0000313" key="2">
    <source>
        <dbReference type="Proteomes" id="UP001501195"/>
    </source>
</evidence>
<proteinExistence type="predicted"/>